<sequence length="42" mass="4375">MLETTPVVLAPAADALIGVVSQVVAVQVKPDVVSWGSLRKET</sequence>
<keyword evidence="2" id="KW-1185">Reference proteome</keyword>
<protein>
    <submittedName>
        <fullName evidence="1">Uncharacterized protein</fullName>
    </submittedName>
</protein>
<name>A0ABV3FEG2_9NOCA</name>
<evidence type="ECO:0000313" key="2">
    <source>
        <dbReference type="Proteomes" id="UP001551658"/>
    </source>
</evidence>
<dbReference type="Proteomes" id="UP001551658">
    <property type="component" value="Unassembled WGS sequence"/>
</dbReference>
<accession>A0ABV3FEG2</accession>
<reference evidence="1 2" key="1">
    <citation type="submission" date="2024-06" db="EMBL/GenBank/DDBJ databases">
        <title>The Natural Products Discovery Center: Release of the First 8490 Sequenced Strains for Exploring Actinobacteria Biosynthetic Diversity.</title>
        <authorList>
            <person name="Kalkreuter E."/>
            <person name="Kautsar S.A."/>
            <person name="Yang D."/>
            <person name="Bader C.D."/>
            <person name="Teijaro C.N."/>
            <person name="Fluegel L."/>
            <person name="Davis C.M."/>
            <person name="Simpson J.R."/>
            <person name="Lauterbach L."/>
            <person name="Steele A.D."/>
            <person name="Gui C."/>
            <person name="Meng S."/>
            <person name="Li G."/>
            <person name="Viehrig K."/>
            <person name="Ye F."/>
            <person name="Su P."/>
            <person name="Kiefer A.F."/>
            <person name="Nichols A."/>
            <person name="Cepeda A.J."/>
            <person name="Yan W."/>
            <person name="Fan B."/>
            <person name="Jiang Y."/>
            <person name="Adhikari A."/>
            <person name="Zheng C.-J."/>
            <person name="Schuster L."/>
            <person name="Cowan T.M."/>
            <person name="Smanski M.J."/>
            <person name="Chevrette M.G."/>
            <person name="De Carvalho L.P.S."/>
            <person name="Shen B."/>
        </authorList>
    </citation>
    <scope>NUCLEOTIDE SEQUENCE [LARGE SCALE GENOMIC DNA]</scope>
    <source>
        <strain evidence="1 2">NPDC050671</strain>
    </source>
</reference>
<proteinExistence type="predicted"/>
<dbReference type="RefSeq" id="WP_357983493.1">
    <property type="nucleotide sequence ID" value="NZ_JBFAIH010000017.1"/>
</dbReference>
<comment type="caution">
    <text evidence="1">The sequence shown here is derived from an EMBL/GenBank/DDBJ whole genome shotgun (WGS) entry which is preliminary data.</text>
</comment>
<dbReference type="EMBL" id="JBFAIH010000017">
    <property type="protein sequence ID" value="MEV0366095.1"/>
    <property type="molecule type" value="Genomic_DNA"/>
</dbReference>
<evidence type="ECO:0000313" key="1">
    <source>
        <dbReference type="EMBL" id="MEV0366095.1"/>
    </source>
</evidence>
<organism evidence="1 2">
    <name type="scientific">Nocardia fusca</name>
    <dbReference type="NCBI Taxonomy" id="941183"/>
    <lineage>
        <taxon>Bacteria</taxon>
        <taxon>Bacillati</taxon>
        <taxon>Actinomycetota</taxon>
        <taxon>Actinomycetes</taxon>
        <taxon>Mycobacteriales</taxon>
        <taxon>Nocardiaceae</taxon>
        <taxon>Nocardia</taxon>
    </lineage>
</organism>
<gene>
    <name evidence="1" type="ORF">AB0H72_25675</name>
</gene>